<evidence type="ECO:0000313" key="6">
    <source>
        <dbReference type="EMBL" id="GAA1734350.1"/>
    </source>
</evidence>
<dbReference type="PANTHER" id="PTHR42978:SF6">
    <property type="entry name" value="QUORUM-QUENCHING LACTONASE YTNP-RELATED"/>
    <property type="match status" value="1"/>
</dbReference>
<evidence type="ECO:0000259" key="5">
    <source>
        <dbReference type="SMART" id="SM00849"/>
    </source>
</evidence>
<dbReference type="Pfam" id="PF00753">
    <property type="entry name" value="Lactamase_B"/>
    <property type="match status" value="1"/>
</dbReference>
<keyword evidence="2" id="KW-0479">Metal-binding</keyword>
<dbReference type="SMART" id="SM00849">
    <property type="entry name" value="Lactamase_B"/>
    <property type="match status" value="1"/>
</dbReference>
<protein>
    <submittedName>
        <fullName evidence="6">MBL fold metallo-hydrolase</fullName>
    </submittedName>
</protein>
<dbReference type="SUPFAM" id="SSF56281">
    <property type="entry name" value="Metallo-hydrolase/oxidoreductase"/>
    <property type="match status" value="1"/>
</dbReference>
<feature type="domain" description="Metallo-beta-lactamase" evidence="5">
    <location>
        <begin position="51"/>
        <end position="250"/>
    </location>
</feature>
<evidence type="ECO:0000256" key="4">
    <source>
        <dbReference type="ARBA" id="ARBA00022833"/>
    </source>
</evidence>
<dbReference type="CDD" id="cd07720">
    <property type="entry name" value="OPHC2-like_MBL-fold"/>
    <property type="match status" value="1"/>
</dbReference>
<dbReference type="PANTHER" id="PTHR42978">
    <property type="entry name" value="QUORUM-QUENCHING LACTONASE YTNP-RELATED-RELATED"/>
    <property type="match status" value="1"/>
</dbReference>
<keyword evidence="7" id="KW-1185">Reference proteome</keyword>
<evidence type="ECO:0000313" key="7">
    <source>
        <dbReference type="Proteomes" id="UP001501057"/>
    </source>
</evidence>
<dbReference type="Gene3D" id="3.60.15.10">
    <property type="entry name" value="Ribonuclease Z/Hydroxyacylglutathione hydrolase-like"/>
    <property type="match status" value="1"/>
</dbReference>
<comment type="similarity">
    <text evidence="1">Belongs to the metallo-beta-lactamase superfamily.</text>
</comment>
<evidence type="ECO:0000256" key="2">
    <source>
        <dbReference type="ARBA" id="ARBA00022723"/>
    </source>
</evidence>
<accession>A0ABN2JPF0</accession>
<gene>
    <name evidence="6" type="ORF">GCM10009710_13720</name>
</gene>
<keyword evidence="3" id="KW-0378">Hydrolase</keyword>
<dbReference type="InterPro" id="IPR036866">
    <property type="entry name" value="RibonucZ/Hydroxyglut_hydro"/>
</dbReference>
<organism evidence="6 7">
    <name type="scientific">Aeromicrobium alkaliterrae</name>
    <dbReference type="NCBI Taxonomy" id="302168"/>
    <lineage>
        <taxon>Bacteria</taxon>
        <taxon>Bacillati</taxon>
        <taxon>Actinomycetota</taxon>
        <taxon>Actinomycetes</taxon>
        <taxon>Propionibacteriales</taxon>
        <taxon>Nocardioidaceae</taxon>
        <taxon>Aeromicrobium</taxon>
    </lineage>
</organism>
<keyword evidence="4" id="KW-0862">Zinc</keyword>
<sequence length="271" mass="29049">MGIMRVGSATVIPVLDGTARLPIEHAAANSAGAPWSCHHQPLDAQGRIRMDIGTFVVKVGDRTVLVDLGVGSEQIHEAFVTGGLIANLSRTDVAPEDVTDVVFTHLHVDHVGWASRRDAPTFPNATYRVHAADWEHFVTGPLADPVLDPLVRAHLAPVADRFELFDAEDELVPGLIARPAPGHTPGTSIFVVADAGERALLLGDVVHTAAELTDPEWEGVADVDTAAANAMRARIAEELERTGDPFAPAHFPELAFGRLVTRDGLRQFAWA</sequence>
<dbReference type="InterPro" id="IPR001279">
    <property type="entry name" value="Metallo-B-lactamas"/>
</dbReference>
<name>A0ABN2JPF0_9ACTN</name>
<dbReference type="InterPro" id="IPR051013">
    <property type="entry name" value="MBL_superfamily_lactonases"/>
</dbReference>
<evidence type="ECO:0000256" key="3">
    <source>
        <dbReference type="ARBA" id="ARBA00022801"/>
    </source>
</evidence>
<reference evidence="6 7" key="1">
    <citation type="journal article" date="2019" name="Int. J. Syst. Evol. Microbiol.">
        <title>The Global Catalogue of Microorganisms (GCM) 10K type strain sequencing project: providing services to taxonomists for standard genome sequencing and annotation.</title>
        <authorList>
            <consortium name="The Broad Institute Genomics Platform"/>
            <consortium name="The Broad Institute Genome Sequencing Center for Infectious Disease"/>
            <person name="Wu L."/>
            <person name="Ma J."/>
        </authorList>
    </citation>
    <scope>NUCLEOTIDE SEQUENCE [LARGE SCALE GENOMIC DNA]</scope>
    <source>
        <strain evidence="6 7">JCM 13518</strain>
    </source>
</reference>
<evidence type="ECO:0000256" key="1">
    <source>
        <dbReference type="ARBA" id="ARBA00007749"/>
    </source>
</evidence>
<proteinExistence type="inferred from homology"/>
<dbReference type="EMBL" id="BAAAME010000002">
    <property type="protein sequence ID" value="GAA1734350.1"/>
    <property type="molecule type" value="Genomic_DNA"/>
</dbReference>
<comment type="caution">
    <text evidence="6">The sequence shown here is derived from an EMBL/GenBank/DDBJ whole genome shotgun (WGS) entry which is preliminary data.</text>
</comment>
<dbReference type="Proteomes" id="UP001501057">
    <property type="component" value="Unassembled WGS sequence"/>
</dbReference>